<protein>
    <recommendedName>
        <fullName evidence="2">PH domain-containing protein</fullName>
    </recommendedName>
</protein>
<dbReference type="VEuPathDB" id="FungiDB:H257_16765"/>
<proteinExistence type="predicted"/>
<dbReference type="OrthoDB" id="10428771at2759"/>
<feature type="domain" description="PH" evidence="2">
    <location>
        <begin position="22"/>
        <end position="143"/>
    </location>
</feature>
<organism evidence="3">
    <name type="scientific">Aphanomyces astaci</name>
    <name type="common">Crayfish plague agent</name>
    <dbReference type="NCBI Taxonomy" id="112090"/>
    <lineage>
        <taxon>Eukaryota</taxon>
        <taxon>Sar</taxon>
        <taxon>Stramenopiles</taxon>
        <taxon>Oomycota</taxon>
        <taxon>Saprolegniomycetes</taxon>
        <taxon>Saprolegniales</taxon>
        <taxon>Verrucalvaceae</taxon>
        <taxon>Aphanomyces</taxon>
    </lineage>
</organism>
<dbReference type="EMBL" id="KI913204">
    <property type="protein sequence ID" value="ETV66969.1"/>
    <property type="molecule type" value="Genomic_DNA"/>
</dbReference>
<dbReference type="InterPro" id="IPR001849">
    <property type="entry name" value="PH_domain"/>
</dbReference>
<dbReference type="AlphaFoldDB" id="W4FJF0"/>
<dbReference type="SMART" id="SM00233">
    <property type="entry name" value="PH"/>
    <property type="match status" value="1"/>
</dbReference>
<name>W4FJF0_APHAT</name>
<reference evidence="3" key="1">
    <citation type="submission" date="2013-12" db="EMBL/GenBank/DDBJ databases">
        <title>The Genome Sequence of Aphanomyces astaci APO3.</title>
        <authorList>
            <consortium name="The Broad Institute Genomics Platform"/>
            <person name="Russ C."/>
            <person name="Tyler B."/>
            <person name="van West P."/>
            <person name="Dieguez-Uribeondo J."/>
            <person name="Young S.K."/>
            <person name="Zeng Q."/>
            <person name="Gargeya S."/>
            <person name="Fitzgerald M."/>
            <person name="Abouelleil A."/>
            <person name="Alvarado L."/>
            <person name="Chapman S.B."/>
            <person name="Gainer-Dewar J."/>
            <person name="Goldberg J."/>
            <person name="Griggs A."/>
            <person name="Gujja S."/>
            <person name="Hansen M."/>
            <person name="Howarth C."/>
            <person name="Imamovic A."/>
            <person name="Ireland A."/>
            <person name="Larimer J."/>
            <person name="McCowan C."/>
            <person name="Murphy C."/>
            <person name="Pearson M."/>
            <person name="Poon T.W."/>
            <person name="Priest M."/>
            <person name="Roberts A."/>
            <person name="Saif S."/>
            <person name="Shea T."/>
            <person name="Sykes S."/>
            <person name="Wortman J."/>
            <person name="Nusbaum C."/>
            <person name="Birren B."/>
        </authorList>
    </citation>
    <scope>NUCLEOTIDE SEQUENCE [LARGE SCALE GENOMIC DNA]</scope>
    <source>
        <strain evidence="3">APO3</strain>
    </source>
</reference>
<evidence type="ECO:0000256" key="1">
    <source>
        <dbReference type="SAM" id="MobiDB-lite"/>
    </source>
</evidence>
<dbReference type="Gene3D" id="2.30.29.30">
    <property type="entry name" value="Pleckstrin-homology domain (PH domain)/Phosphotyrosine-binding domain (PTB)"/>
    <property type="match status" value="1"/>
</dbReference>
<sequence length="199" mass="22152">MVAMAQGTHRHMGDDGNEEVLVVRRGLLFSSGQIEARHFGHDTTTSAHHRQHWALRYVELSTDHMLRFYTTPGGAITSSVNVNHCQNVHTAVLDTPAVSGRRLTSAWRVHVQVDSTQSIVLGALSESSMKGWATALQAQCIRPLGQTPSIKPNVPRTVAAIETIAKVWRQLFPPPSPTTSASHERRKRYHYQRTMSATR</sequence>
<accession>W4FJF0</accession>
<dbReference type="InterPro" id="IPR011993">
    <property type="entry name" value="PH-like_dom_sf"/>
</dbReference>
<feature type="region of interest" description="Disordered" evidence="1">
    <location>
        <begin position="173"/>
        <end position="199"/>
    </location>
</feature>
<evidence type="ECO:0000259" key="2">
    <source>
        <dbReference type="SMART" id="SM00233"/>
    </source>
</evidence>
<gene>
    <name evidence="3" type="ORF">H257_16765</name>
</gene>
<dbReference type="SUPFAM" id="SSF50729">
    <property type="entry name" value="PH domain-like"/>
    <property type="match status" value="1"/>
</dbReference>
<dbReference type="RefSeq" id="XP_009843610.1">
    <property type="nucleotide sequence ID" value="XM_009845308.1"/>
</dbReference>
<evidence type="ECO:0000313" key="3">
    <source>
        <dbReference type="EMBL" id="ETV66969.1"/>
    </source>
</evidence>
<dbReference type="GeneID" id="20818761"/>